<feature type="chain" id="PRO_5022014213" evidence="1">
    <location>
        <begin position="23"/>
        <end position="107"/>
    </location>
</feature>
<feature type="signal peptide" evidence="1">
    <location>
        <begin position="1"/>
        <end position="22"/>
    </location>
</feature>
<sequence>MAFRNNLVTTLLLLTLHGTAAAERGVLLFENDSAHAIKIVAPGITLILPAGSKEKAISTANNDSVGVHLNIWWKNDPLQLCQIYTPWSRHVLVSGKQAIVCRSNNLL</sequence>
<comment type="caution">
    <text evidence="2">The sequence shown here is derived from an EMBL/GenBank/DDBJ whole genome shotgun (WGS) entry which is preliminary data.</text>
</comment>
<accession>A0A558CXM0</accession>
<evidence type="ECO:0000313" key="3">
    <source>
        <dbReference type="Proteomes" id="UP000317355"/>
    </source>
</evidence>
<organism evidence="2 3">
    <name type="scientific">Sedimenticola thiotaurini</name>
    <dbReference type="NCBI Taxonomy" id="1543721"/>
    <lineage>
        <taxon>Bacteria</taxon>
        <taxon>Pseudomonadati</taxon>
        <taxon>Pseudomonadota</taxon>
        <taxon>Gammaproteobacteria</taxon>
        <taxon>Chromatiales</taxon>
        <taxon>Sedimenticolaceae</taxon>
        <taxon>Sedimenticola</taxon>
    </lineage>
</organism>
<gene>
    <name evidence="2" type="ORF">FHK82_11770</name>
</gene>
<dbReference type="AlphaFoldDB" id="A0A558CXM0"/>
<dbReference type="Proteomes" id="UP000317355">
    <property type="component" value="Unassembled WGS sequence"/>
</dbReference>
<evidence type="ECO:0000313" key="2">
    <source>
        <dbReference type="EMBL" id="TVT53506.1"/>
    </source>
</evidence>
<proteinExistence type="predicted"/>
<name>A0A558CXM0_9GAMM</name>
<protein>
    <submittedName>
        <fullName evidence="2">Uncharacterized protein</fullName>
    </submittedName>
</protein>
<dbReference type="EMBL" id="VMRY01000055">
    <property type="protein sequence ID" value="TVT53506.1"/>
    <property type="molecule type" value="Genomic_DNA"/>
</dbReference>
<keyword evidence="1" id="KW-0732">Signal</keyword>
<evidence type="ECO:0000256" key="1">
    <source>
        <dbReference type="SAM" id="SignalP"/>
    </source>
</evidence>
<reference evidence="2 3" key="1">
    <citation type="submission" date="2019-07" db="EMBL/GenBank/DDBJ databases">
        <title>The pathways for chlorine oxyanion respiration interact through the shared metabolite chlorate.</title>
        <authorList>
            <person name="Barnum T.P."/>
            <person name="Cheng Y."/>
            <person name="Hill K.A."/>
            <person name="Lucas L.N."/>
            <person name="Carlson H.K."/>
            <person name="Coates J.D."/>
        </authorList>
    </citation>
    <scope>NUCLEOTIDE SEQUENCE [LARGE SCALE GENOMIC DNA]</scope>
    <source>
        <strain evidence="2">BK-3</strain>
    </source>
</reference>